<dbReference type="RefSeq" id="XP_035829063.1">
    <property type="nucleotide sequence ID" value="XM_035973170.1"/>
</dbReference>
<evidence type="ECO:0000256" key="1">
    <source>
        <dbReference type="SAM" id="MobiDB-lite"/>
    </source>
</evidence>
<evidence type="ECO:0000313" key="2">
    <source>
        <dbReference type="Proteomes" id="UP000694888"/>
    </source>
</evidence>
<protein>
    <submittedName>
        <fullName evidence="3">Dynein heavy chain 12, axonemal</fullName>
    </submittedName>
</protein>
<gene>
    <name evidence="3" type="primary">LOC101854679</name>
</gene>
<accession>A0ABM1W320</accession>
<organism evidence="2 3">
    <name type="scientific">Aplysia californica</name>
    <name type="common">California sea hare</name>
    <dbReference type="NCBI Taxonomy" id="6500"/>
    <lineage>
        <taxon>Eukaryota</taxon>
        <taxon>Metazoa</taxon>
        <taxon>Spiralia</taxon>
        <taxon>Lophotrochozoa</taxon>
        <taxon>Mollusca</taxon>
        <taxon>Gastropoda</taxon>
        <taxon>Heterobranchia</taxon>
        <taxon>Euthyneura</taxon>
        <taxon>Tectipleura</taxon>
        <taxon>Aplysiida</taxon>
        <taxon>Aplysioidea</taxon>
        <taxon>Aplysiidae</taxon>
        <taxon>Aplysia</taxon>
    </lineage>
</organism>
<reference evidence="3" key="1">
    <citation type="submission" date="2025-08" db="UniProtKB">
        <authorList>
            <consortium name="RefSeq"/>
        </authorList>
    </citation>
    <scope>IDENTIFICATION</scope>
</reference>
<feature type="non-terminal residue" evidence="3">
    <location>
        <position position="248"/>
    </location>
</feature>
<keyword evidence="2" id="KW-1185">Reference proteome</keyword>
<dbReference type="GeneID" id="101854679"/>
<sequence length="248" mass="28399">MSSHKGHANGRASPRTDTLDPLQNKPPAKSGIRPDGFPVLPPIRKPENPRVDPYANSKLLTYRLANTQKSLLMKILNKEAAQVAGEENFYFREHKDDPKPEEPGMPDEMMSQDRRIQMNYRFLKGCVESGPVEAMQHSWAERILRMVPEHLRNAKVLHELLQDLFTEVRTNFENSMRRSMVQHVLIKPEVKGLENERAGPPPSEPAGLDYSQPWHQSFVENVAVMQRRLFPLHPSHQTVLRMCQASLA</sequence>
<name>A0ABM1W320_APLCA</name>
<dbReference type="Proteomes" id="UP000694888">
    <property type="component" value="Unplaced"/>
</dbReference>
<evidence type="ECO:0000313" key="3">
    <source>
        <dbReference type="RefSeq" id="XP_035829063.1"/>
    </source>
</evidence>
<proteinExistence type="predicted"/>
<feature type="region of interest" description="Disordered" evidence="1">
    <location>
        <begin position="1"/>
        <end position="51"/>
    </location>
</feature>